<evidence type="ECO:0000313" key="2">
    <source>
        <dbReference type="EMBL" id="BAO24304.1"/>
    </source>
</evidence>
<name>W0S3W3_ECOLX</name>
<accession>W0S3W3</accession>
<evidence type="ECO:0000313" key="5">
    <source>
        <dbReference type="EMBL" id="BAO24593.1"/>
    </source>
</evidence>
<reference evidence="6 8" key="2">
    <citation type="submission" date="2018-06" db="EMBL/GenBank/DDBJ databases">
        <authorList>
            <consortium name="Pathogen Informatics"/>
            <person name="Doyle S."/>
        </authorList>
    </citation>
    <scope>NUCLEOTIDE SEQUENCE [LARGE SCALE GENOMIC DNA]</scope>
    <source>
        <strain evidence="6 8">NCTC10082</strain>
    </source>
</reference>
<organism evidence="4">
    <name type="scientific">Escherichia coli</name>
    <dbReference type="NCBI Taxonomy" id="562"/>
    <lineage>
        <taxon>Bacteria</taxon>
        <taxon>Pseudomonadati</taxon>
        <taxon>Pseudomonadota</taxon>
        <taxon>Gammaproteobacteria</taxon>
        <taxon>Enterobacterales</taxon>
        <taxon>Enterobacteriaceae</taxon>
        <taxon>Escherichia</taxon>
    </lineage>
</organism>
<reference evidence="4" key="1">
    <citation type="journal article" date="2014" name="Appl. Environ. Microbiol.">
        <title>Lineage-Specific Distribution of Insertion Sequence Excision Enhancer in Enterotoxigenic Escherichia coli Isolated from Swine.</title>
        <authorList>
            <person name="Kusumoto M."/>
            <person name="Fukamizu D."/>
            <person name="Ogura Y."/>
            <person name="Yoshida E."/>
            <person name="Yamamoto F."/>
            <person name="Iwata T."/>
            <person name="Ooka T."/>
            <person name="Akiba M."/>
            <person name="Hayashi T."/>
        </authorList>
    </citation>
    <scope>NUCLEOTIDE SEQUENCE</scope>
    <source>
        <strain evidence="1">E0046</strain>
        <strain evidence="2">E0092</strain>
        <strain evidence="3">E0124</strain>
        <strain evidence="4">E0217</strain>
        <strain evidence="5">E0223</strain>
    </source>
</reference>
<dbReference type="EMBL" id="AB786874">
    <property type="protein sequence ID" value="BAO24209.1"/>
    <property type="molecule type" value="Genomic_DNA"/>
</dbReference>
<dbReference type="EMBL" id="CP122634">
    <property type="protein sequence ID" value="WHI00295.1"/>
    <property type="molecule type" value="Genomic_DNA"/>
</dbReference>
<dbReference type="Proteomes" id="UP001179946">
    <property type="component" value="Chromosome"/>
</dbReference>
<dbReference type="EMBL" id="AB786877">
    <property type="protein sequence ID" value="BAO24498.1"/>
    <property type="molecule type" value="Genomic_DNA"/>
</dbReference>
<evidence type="ECO:0000313" key="3">
    <source>
        <dbReference type="EMBL" id="BAO24401.1"/>
    </source>
</evidence>
<proteinExistence type="predicted"/>
<dbReference type="EMBL" id="UFZA01000001">
    <property type="protein sequence ID" value="STE02415.1"/>
    <property type="molecule type" value="Genomic_DNA"/>
</dbReference>
<dbReference type="EMBL" id="AB786876">
    <property type="protein sequence ID" value="BAO24401.1"/>
    <property type="molecule type" value="Genomic_DNA"/>
</dbReference>
<protein>
    <submittedName>
        <fullName evidence="4">Uncharacterized protein</fullName>
    </submittedName>
</protein>
<reference evidence="7" key="3">
    <citation type="journal article" date="2023" name="Front. Microbiol.">
        <title>Virotyping and genetic antimicrobial susceptibility testing of porcine ETEC/STEC strains and associated plasmid types.</title>
        <authorList>
            <person name="Vereecke N."/>
            <person name="Van Hoorde S."/>
            <person name="Sperling D."/>
            <person name="Theuns S."/>
            <person name="Devriendt B."/>
            <person name="Cox E."/>
        </authorList>
    </citation>
    <scope>NUCLEOTIDE SEQUENCE</scope>
    <source>
        <strain evidence="7">ETEC4085</strain>
    </source>
</reference>
<dbReference type="EMBL" id="AB786875">
    <property type="protein sequence ID" value="BAO24304.1"/>
    <property type="molecule type" value="Genomic_DNA"/>
</dbReference>
<dbReference type="AlphaFoldDB" id="W0S3W3"/>
<sequence length="57" mass="6593">MNKNAWVYFIDAIGEATKLDVLVNGKKVDSYTANIKNEKKTLGNKFYGSCWNTWFQE</sequence>
<gene>
    <name evidence="6" type="ORF">NCTC10082_00711</name>
    <name evidence="7" type="ORF">QDW62_16245</name>
</gene>
<dbReference type="RefSeq" id="WP_001370911.1">
    <property type="nucleotide sequence ID" value="NZ_AP025180.1"/>
</dbReference>
<evidence type="ECO:0000313" key="7">
    <source>
        <dbReference type="EMBL" id="WHI00295.1"/>
    </source>
</evidence>
<evidence type="ECO:0000313" key="6">
    <source>
        <dbReference type="EMBL" id="STE02415.1"/>
    </source>
</evidence>
<evidence type="ECO:0000313" key="8">
    <source>
        <dbReference type="Proteomes" id="UP000255164"/>
    </source>
</evidence>
<evidence type="ECO:0000313" key="4">
    <source>
        <dbReference type="EMBL" id="BAO24498.1"/>
    </source>
</evidence>
<evidence type="ECO:0000313" key="1">
    <source>
        <dbReference type="EMBL" id="BAO24209.1"/>
    </source>
</evidence>
<dbReference type="Proteomes" id="UP000255164">
    <property type="component" value="Unassembled WGS sequence"/>
</dbReference>
<dbReference type="EMBL" id="AB786878">
    <property type="protein sequence ID" value="BAO24593.1"/>
    <property type="molecule type" value="Genomic_DNA"/>
</dbReference>